<feature type="region of interest" description="Disordered" evidence="1">
    <location>
        <begin position="152"/>
        <end position="210"/>
    </location>
</feature>
<evidence type="ECO:0000256" key="1">
    <source>
        <dbReference type="SAM" id="MobiDB-lite"/>
    </source>
</evidence>
<dbReference type="STRING" id="1220926.S2JBI9"/>
<dbReference type="SUPFAM" id="SSF56112">
    <property type="entry name" value="Protein kinase-like (PK-like)"/>
    <property type="match status" value="1"/>
</dbReference>
<dbReference type="EMBL" id="KE123975">
    <property type="protein sequence ID" value="EPB87104.1"/>
    <property type="molecule type" value="Genomic_DNA"/>
</dbReference>
<dbReference type="InParanoid" id="S2JBI9"/>
<dbReference type="SMART" id="SM00220">
    <property type="entry name" value="S_TKc"/>
    <property type="match status" value="1"/>
</dbReference>
<dbReference type="eggNOG" id="KOG0192">
    <property type="taxonomic scope" value="Eukaryota"/>
</dbReference>
<gene>
    <name evidence="3" type="ORF">HMPREF1544_06128</name>
</gene>
<dbReference type="OMA" id="YINRYIG"/>
<dbReference type="InterPro" id="IPR000719">
    <property type="entry name" value="Prot_kinase_dom"/>
</dbReference>
<keyword evidence="3" id="KW-0808">Transferase</keyword>
<dbReference type="CDD" id="cd00180">
    <property type="entry name" value="PKc"/>
    <property type="match status" value="1"/>
</dbReference>
<evidence type="ECO:0000313" key="4">
    <source>
        <dbReference type="Proteomes" id="UP000014254"/>
    </source>
</evidence>
<protein>
    <submittedName>
        <fullName evidence="3">Serine/threonine protein kinase</fullName>
    </submittedName>
</protein>
<evidence type="ECO:0000313" key="3">
    <source>
        <dbReference type="EMBL" id="EPB87104.1"/>
    </source>
</evidence>
<dbReference type="InterPro" id="IPR011009">
    <property type="entry name" value="Kinase-like_dom_sf"/>
</dbReference>
<evidence type="ECO:0000259" key="2">
    <source>
        <dbReference type="PROSITE" id="PS50011"/>
    </source>
</evidence>
<keyword evidence="3" id="KW-0418">Kinase</keyword>
<accession>S2JBI9</accession>
<dbReference type="GO" id="GO:0004674">
    <property type="term" value="F:protein serine/threonine kinase activity"/>
    <property type="evidence" value="ECO:0007669"/>
    <property type="project" value="UniProtKB-KW"/>
</dbReference>
<dbReference type="PROSITE" id="PS50011">
    <property type="entry name" value="PROTEIN_KINASE_DOM"/>
    <property type="match status" value="1"/>
</dbReference>
<dbReference type="Gene3D" id="1.10.510.10">
    <property type="entry name" value="Transferase(Phosphotransferase) domain 1"/>
    <property type="match status" value="1"/>
</dbReference>
<dbReference type="PANTHER" id="PTHR44329">
    <property type="entry name" value="SERINE/THREONINE-PROTEIN KINASE TNNI3K-RELATED"/>
    <property type="match status" value="1"/>
</dbReference>
<dbReference type="GO" id="GO:0005524">
    <property type="term" value="F:ATP binding"/>
    <property type="evidence" value="ECO:0007669"/>
    <property type="project" value="InterPro"/>
</dbReference>
<feature type="domain" description="Protein kinase" evidence="2">
    <location>
        <begin position="254"/>
        <end position="528"/>
    </location>
</feature>
<feature type="compositionally biased region" description="Polar residues" evidence="1">
    <location>
        <begin position="152"/>
        <end position="185"/>
    </location>
</feature>
<proteinExistence type="predicted"/>
<keyword evidence="3" id="KW-0723">Serine/threonine-protein kinase</keyword>
<feature type="region of interest" description="Disordered" evidence="1">
    <location>
        <begin position="1"/>
        <end position="23"/>
    </location>
</feature>
<name>S2JBI9_MUCC1</name>
<keyword evidence="4" id="KW-1185">Reference proteome</keyword>
<reference evidence="4" key="1">
    <citation type="submission" date="2013-05" db="EMBL/GenBank/DDBJ databases">
        <title>The Genome sequence of Mucor circinelloides f. circinelloides 1006PhL.</title>
        <authorList>
            <consortium name="The Broad Institute Genomics Platform"/>
            <person name="Cuomo C."/>
            <person name="Earl A."/>
            <person name="Findley K."/>
            <person name="Lee S.C."/>
            <person name="Walker B."/>
            <person name="Young S."/>
            <person name="Zeng Q."/>
            <person name="Gargeya S."/>
            <person name="Fitzgerald M."/>
            <person name="Haas B."/>
            <person name="Abouelleil A."/>
            <person name="Allen A.W."/>
            <person name="Alvarado L."/>
            <person name="Arachchi H.M."/>
            <person name="Berlin A.M."/>
            <person name="Chapman S.B."/>
            <person name="Gainer-Dewar J."/>
            <person name="Goldberg J."/>
            <person name="Griggs A."/>
            <person name="Gujja S."/>
            <person name="Hansen M."/>
            <person name="Howarth C."/>
            <person name="Imamovic A."/>
            <person name="Ireland A."/>
            <person name="Larimer J."/>
            <person name="McCowan C."/>
            <person name="Murphy C."/>
            <person name="Pearson M."/>
            <person name="Poon T.W."/>
            <person name="Priest M."/>
            <person name="Roberts A."/>
            <person name="Saif S."/>
            <person name="Shea T."/>
            <person name="Sisk P."/>
            <person name="Sykes S."/>
            <person name="Wortman J."/>
            <person name="Nusbaum C."/>
            <person name="Birren B."/>
        </authorList>
    </citation>
    <scope>NUCLEOTIDE SEQUENCE [LARGE SCALE GENOMIC DNA]</scope>
    <source>
        <strain evidence="4">1006PhL</strain>
    </source>
</reference>
<dbReference type="OrthoDB" id="28230at2759"/>
<organism evidence="3 4">
    <name type="scientific">Mucor circinelloides f. circinelloides (strain 1006PhL)</name>
    <name type="common">Mucormycosis agent</name>
    <name type="synonym">Calyptromyces circinelloides</name>
    <dbReference type="NCBI Taxonomy" id="1220926"/>
    <lineage>
        <taxon>Eukaryota</taxon>
        <taxon>Fungi</taxon>
        <taxon>Fungi incertae sedis</taxon>
        <taxon>Mucoromycota</taxon>
        <taxon>Mucoromycotina</taxon>
        <taxon>Mucoromycetes</taxon>
        <taxon>Mucorales</taxon>
        <taxon>Mucorineae</taxon>
        <taxon>Mucoraceae</taxon>
        <taxon>Mucor</taxon>
    </lineage>
</organism>
<dbReference type="Pfam" id="PF00069">
    <property type="entry name" value="Pkinase"/>
    <property type="match status" value="1"/>
</dbReference>
<dbReference type="AlphaFoldDB" id="S2JBI9"/>
<dbReference type="InterPro" id="IPR051681">
    <property type="entry name" value="Ser/Thr_Kinases-Pseudokinases"/>
</dbReference>
<dbReference type="VEuPathDB" id="FungiDB:HMPREF1544_06128"/>
<sequence>MTSSKIIIKSHVKQAATPDSDKMPLHQKCKNAATSKHTIATSTTTVRPSTTILTDHKLSLFESAPVDTMDAEYKDFLMAKSQSKESNTTWKRVREEEIEKLEEWIQNKKSNIENGMTELTPLNIALQQAGMLTEDVDMTEASQDFATHIKRNSSGNYNFRSRSATRAQSAGPSTSIDTVDNSDTSITKDVDSLSVGKDKKRRSASRACNKKANESSMITLTALLDSADEQPSSSDSLSELVSLQRGQLDPEDLQISETVLGEGQLGIVRLGFYRGLFVACKHKRQFTRSERFHPQAKRELMFASKLASCRYINRYIGWISCCRKAVEEKEYCYKKDSPFLYIVQRYVPNGDARGYLEKRESSFKPQEVLQASICLFAALTDAHALNIGIVDLKLENFLIDSSGAGWLTDFGSCIEFKEGEDTVDLDEEKVAWTEHVAPPEMLKKHKFSKASDVFMATLIIAELMTADICDVDFQTNILQRCAATGKVSFSSTPIDPVYNDFFTLLKMGLHNNPNQRPTAKAILDYLLLMKE</sequence>
<dbReference type="Proteomes" id="UP000014254">
    <property type="component" value="Unassembled WGS sequence"/>
</dbReference>